<protein>
    <recommendedName>
        <fullName evidence="9">DNA 3'-5' helicase</fullName>
        <ecNumber evidence="9">5.6.2.4</ecNumber>
    </recommendedName>
</protein>
<evidence type="ECO:0000256" key="4">
    <source>
        <dbReference type="ARBA" id="ARBA00022806"/>
    </source>
</evidence>
<feature type="compositionally biased region" description="Basic and acidic residues" evidence="11">
    <location>
        <begin position="1275"/>
        <end position="1285"/>
    </location>
</feature>
<dbReference type="GO" id="GO:0005524">
    <property type="term" value="F:ATP binding"/>
    <property type="evidence" value="ECO:0007669"/>
    <property type="project" value="UniProtKB-KW"/>
</dbReference>
<dbReference type="InterPro" id="IPR057842">
    <property type="entry name" value="WH_MER3"/>
</dbReference>
<feature type="region of interest" description="Disordered" evidence="11">
    <location>
        <begin position="1097"/>
        <end position="1229"/>
    </location>
</feature>
<dbReference type="Gene3D" id="3.40.50.300">
    <property type="entry name" value="P-loop containing nucleotide triphosphate hydrolases"/>
    <property type="match status" value="2"/>
</dbReference>
<evidence type="ECO:0000256" key="9">
    <source>
        <dbReference type="ARBA" id="ARBA00034808"/>
    </source>
</evidence>
<dbReference type="PANTHER" id="PTHR47835:SF3">
    <property type="entry name" value="HELICASE FOR MEIOSIS 1"/>
    <property type="match status" value="1"/>
</dbReference>
<accession>A0A8H3BAT0</accession>
<dbReference type="Gene3D" id="1.10.3380.10">
    <property type="entry name" value="Sec63 N-terminal domain-like domain"/>
    <property type="match status" value="1"/>
</dbReference>
<dbReference type="CDD" id="cd18795">
    <property type="entry name" value="SF2_C_Ski2"/>
    <property type="match status" value="1"/>
</dbReference>
<dbReference type="Pfam" id="PF00270">
    <property type="entry name" value="DEAD"/>
    <property type="match status" value="1"/>
</dbReference>
<evidence type="ECO:0000256" key="10">
    <source>
        <dbReference type="ARBA" id="ARBA00048988"/>
    </source>
</evidence>
<dbReference type="InterPro" id="IPR036390">
    <property type="entry name" value="WH_DNA-bd_sf"/>
</dbReference>
<dbReference type="InterPro" id="IPR052247">
    <property type="entry name" value="Meiotic_Crossover_Helicase"/>
</dbReference>
<gene>
    <name evidence="14" type="ORF">RDB_LOCUS50012</name>
</gene>
<dbReference type="Pfam" id="PF23445">
    <property type="entry name" value="WHD_SNRNP200"/>
    <property type="match status" value="1"/>
</dbReference>
<dbReference type="GO" id="GO:0043138">
    <property type="term" value="F:3'-5' DNA helicase activity"/>
    <property type="evidence" value="ECO:0007669"/>
    <property type="project" value="UniProtKB-EC"/>
</dbReference>
<dbReference type="InterPro" id="IPR036388">
    <property type="entry name" value="WH-like_DNA-bd_sf"/>
</dbReference>
<dbReference type="SMART" id="SM00490">
    <property type="entry name" value="HELICc"/>
    <property type="match status" value="1"/>
</dbReference>
<feature type="compositionally biased region" description="Polar residues" evidence="11">
    <location>
        <begin position="1170"/>
        <end position="1185"/>
    </location>
</feature>
<evidence type="ECO:0000256" key="5">
    <source>
        <dbReference type="ARBA" id="ARBA00022840"/>
    </source>
</evidence>
<feature type="compositionally biased region" description="Basic and acidic residues" evidence="11">
    <location>
        <begin position="1131"/>
        <end position="1167"/>
    </location>
</feature>
<sequence length="1448" mass="161593">MERDYDPRLQHGSSFDRSHVAIEDYEDYPVEYQELPNQPWRASFTHPQSDDCFDDVDSYSSPTPLPRRSTVTERRAMEFSTRESSSTHVQDDVFRYNYHTQQAESYDQPLSKKNTFHSNQASCSLSKNLVPVSTLSDWCRGVFKFGVFNAMQSQCFDTAVNTDSNMVISAPTGAGKTVLFELSVIRLLQAENKVPQSAYKCVYMAPTKAICSERSRDWTAKFSHLGIKCCELTGDTMKSGRSAWKEAKDCAIMSHYNGMLRLYSNPPTLNRLSPKNGTPLLAIGTDNSSDFLQRIKLFMVDEVHTVGEPTRGSCLEVVVSRMMQRGNHVRFVLVSATAPNIEDLKDWLSSCSSGESTAMFKFGDEYRPCKLQRHVYGYIRPPGYNDFQFMKTLDYKLFPIVQEHSTGKPVLVFCPTRKSVMATAVHLMEVCQKVIESKESLPWSPPRGSDRQKILGAAASRRVPTESNNNRLVISCFLPSELANLGLGVHHAGLSLDERRTVEELFTERKLSVIVATSTLAVGVNFPAHIVIVKGVTQWSGTGWTEYSSQDIMQMLGRAGRPQFDREGIAIIMCDKNLEGKYKLLATGGSQLESTLHGNLTEHINSEIGLDTIKSVDSARQWLRKTFLFRRIQKNPAHYKIDLAETASWEECVDSLVTKSLSILKETQLVEHKEDEDTLSLTQFGEIMSRYYIRQSTMKLFIEFTHDSNVACLRSVLTAVSGAEEFKDLHMRGGERQVYNKLNEHESIRFPIKKAETSADKAFLLIQAVLGGVPLMSPEYKSPNSQPHMEALNVMRHAPRMITALVDTALVTKNGSAIINGMSLMRCLNGKAWEDRPAVLKQLDGIGEKSYKVLSENGITTIKLLSEQNPSRIEMLLNRRPPFGSDLISSARALPSYSVSVEELSSAANKAANTVNIELLVTVSAKYASTEDNRAPKGFDARVTSILTITSDNQFIDFRRINTRRLLESVDFSITAPLTRPSQEVVVIVSSDKFAGITERYDFKPTLPASTYPTLNTRPPRPTEVEDIGEDVVLDLTHSDTPEEPTFKLTTKAKEKSAALTSRTTARFTKTRLPNGNYACHHKCKDKTTCRHICCREGLPKPPPSPKGVRLKPKTDDTLSSPADSQQKPKNMVEKQKSHLDYLHNKANDGTSRVKRDSLIRTRDTHPSAKATSQYVDSLLSSPTKASAPRLGDKSPNSDQDLPEPSLIRVKKHTSPKSGSTNYDDSDMDQWAANLPSEVLELEVETPSPSTKKGRSSRVNSSIVNNKRPLARGSESVEKSKRPRAELPSMDEPLFAQDTPMRKRPTVEVLPTPHSSSTKFVGQPKPLFRPSSSVGPPSPGTSNPLESKPKTPTCEDAFEDFMDYIFEGVKIVTESTPKDASTMIKMQNVPKHDPINQSRSEQKHSSQRSPLKVMQQPIKTAPVEHGTPKSSGDNPMADFNSWLDENGL</sequence>
<dbReference type="PANTHER" id="PTHR47835">
    <property type="entry name" value="HFM1, ATP DEPENDENT DNA HELICASE HOMOLOG"/>
    <property type="match status" value="1"/>
</dbReference>
<keyword evidence="3" id="KW-0378">Hydrolase</keyword>
<feature type="region of interest" description="Disordered" evidence="11">
    <location>
        <begin position="58"/>
        <end position="83"/>
    </location>
</feature>
<evidence type="ECO:0000256" key="3">
    <source>
        <dbReference type="ARBA" id="ARBA00022801"/>
    </source>
</evidence>
<dbReference type="GO" id="GO:0051321">
    <property type="term" value="P:meiotic cell cycle"/>
    <property type="evidence" value="ECO:0007669"/>
    <property type="project" value="UniProtKB-KW"/>
</dbReference>
<feature type="domain" description="Helicase ATP-binding" evidence="12">
    <location>
        <begin position="157"/>
        <end position="356"/>
    </location>
</feature>
<dbReference type="FunFam" id="1.10.10.10:FF:000012">
    <property type="entry name" value="U5 small nuclear ribonucleoprotein helicase"/>
    <property type="match status" value="1"/>
</dbReference>
<dbReference type="PROSITE" id="PS51194">
    <property type="entry name" value="HELICASE_CTER"/>
    <property type="match status" value="1"/>
</dbReference>
<dbReference type="EC" id="5.6.2.4" evidence="9"/>
<keyword evidence="4" id="KW-0347">Helicase</keyword>
<feature type="compositionally biased region" description="Low complexity" evidence="11">
    <location>
        <begin position="1330"/>
        <end position="1344"/>
    </location>
</feature>
<feature type="domain" description="Helicase C-terminal" evidence="13">
    <location>
        <begin position="392"/>
        <end position="624"/>
    </location>
</feature>
<name>A0A8H3BAT0_9AGAM</name>
<dbReference type="InterPro" id="IPR014001">
    <property type="entry name" value="Helicase_ATP-bd"/>
</dbReference>
<dbReference type="InterPro" id="IPR004179">
    <property type="entry name" value="Sec63-dom"/>
</dbReference>
<dbReference type="Pfam" id="PF00271">
    <property type="entry name" value="Helicase_C"/>
    <property type="match status" value="1"/>
</dbReference>
<feature type="compositionally biased region" description="Basic and acidic residues" evidence="11">
    <location>
        <begin position="1390"/>
        <end position="1404"/>
    </location>
</feature>
<dbReference type="GO" id="GO:0016787">
    <property type="term" value="F:hydrolase activity"/>
    <property type="evidence" value="ECO:0007669"/>
    <property type="project" value="UniProtKB-KW"/>
</dbReference>
<feature type="compositionally biased region" description="Polar residues" evidence="11">
    <location>
        <begin position="1118"/>
        <end position="1129"/>
    </location>
</feature>
<comment type="catalytic activity">
    <reaction evidence="8">
        <text>Couples ATP hydrolysis with the unwinding of duplex DNA by translocating in the 3'-5' direction.</text>
        <dbReference type="EC" id="5.6.2.4"/>
    </reaction>
</comment>
<evidence type="ECO:0000313" key="15">
    <source>
        <dbReference type="Proteomes" id="UP000663853"/>
    </source>
</evidence>
<dbReference type="SMART" id="SM00487">
    <property type="entry name" value="DEXDc"/>
    <property type="match status" value="1"/>
</dbReference>
<feature type="compositionally biased region" description="Low complexity" evidence="11">
    <location>
        <begin position="1257"/>
        <end position="1266"/>
    </location>
</feature>
<reference evidence="14" key="1">
    <citation type="submission" date="2021-01" db="EMBL/GenBank/DDBJ databases">
        <authorList>
            <person name="Kaushik A."/>
        </authorList>
    </citation>
    <scope>NUCLEOTIDE SEQUENCE</scope>
    <source>
        <strain evidence="14">AG6-10EEA</strain>
    </source>
</reference>
<comment type="similarity">
    <text evidence="1">Belongs to the helicase family. SKI2 subfamily.</text>
</comment>
<dbReference type="Pfam" id="PF02889">
    <property type="entry name" value="Sec63"/>
    <property type="match status" value="1"/>
</dbReference>
<keyword evidence="7" id="KW-0469">Meiosis</keyword>
<evidence type="ECO:0000256" key="2">
    <source>
        <dbReference type="ARBA" id="ARBA00022741"/>
    </source>
</evidence>
<keyword evidence="5" id="KW-0067">ATP-binding</keyword>
<feature type="region of interest" description="Disordered" evidence="11">
    <location>
        <begin position="1"/>
        <end position="20"/>
    </location>
</feature>
<evidence type="ECO:0000256" key="6">
    <source>
        <dbReference type="ARBA" id="ARBA00023235"/>
    </source>
</evidence>
<evidence type="ECO:0000259" key="13">
    <source>
        <dbReference type="PROSITE" id="PS51194"/>
    </source>
</evidence>
<feature type="region of interest" description="Disordered" evidence="11">
    <location>
        <begin position="1242"/>
        <end position="1354"/>
    </location>
</feature>
<dbReference type="InterPro" id="IPR027417">
    <property type="entry name" value="P-loop_NTPase"/>
</dbReference>
<dbReference type="EMBL" id="CAJMXA010001101">
    <property type="protein sequence ID" value="CAE6451269.1"/>
    <property type="molecule type" value="Genomic_DNA"/>
</dbReference>
<keyword evidence="6" id="KW-0413">Isomerase</keyword>
<feature type="region of interest" description="Disordered" evidence="11">
    <location>
        <begin position="1382"/>
        <end position="1448"/>
    </location>
</feature>
<dbReference type="SUPFAM" id="SSF46785">
    <property type="entry name" value="Winged helix' DNA-binding domain"/>
    <property type="match status" value="1"/>
</dbReference>
<dbReference type="InterPro" id="IPR011545">
    <property type="entry name" value="DEAD/DEAH_box_helicase_dom"/>
</dbReference>
<dbReference type="InterPro" id="IPR001650">
    <property type="entry name" value="Helicase_C-like"/>
</dbReference>
<evidence type="ECO:0000313" key="14">
    <source>
        <dbReference type="EMBL" id="CAE6451269.1"/>
    </source>
</evidence>
<dbReference type="GO" id="GO:0003676">
    <property type="term" value="F:nucleic acid binding"/>
    <property type="evidence" value="ECO:0007669"/>
    <property type="project" value="InterPro"/>
</dbReference>
<dbReference type="SMART" id="SM00973">
    <property type="entry name" value="Sec63"/>
    <property type="match status" value="1"/>
</dbReference>
<dbReference type="Proteomes" id="UP000663853">
    <property type="component" value="Unassembled WGS sequence"/>
</dbReference>
<evidence type="ECO:0000256" key="1">
    <source>
        <dbReference type="ARBA" id="ARBA00010140"/>
    </source>
</evidence>
<evidence type="ECO:0000256" key="11">
    <source>
        <dbReference type="SAM" id="MobiDB-lite"/>
    </source>
</evidence>
<evidence type="ECO:0000259" key="12">
    <source>
        <dbReference type="PROSITE" id="PS51192"/>
    </source>
</evidence>
<dbReference type="Gene3D" id="1.10.10.10">
    <property type="entry name" value="Winged helix-like DNA-binding domain superfamily/Winged helix DNA-binding domain"/>
    <property type="match status" value="1"/>
</dbReference>
<organism evidence="14 15">
    <name type="scientific">Rhizoctonia solani</name>
    <dbReference type="NCBI Taxonomy" id="456999"/>
    <lineage>
        <taxon>Eukaryota</taxon>
        <taxon>Fungi</taxon>
        <taxon>Dikarya</taxon>
        <taxon>Basidiomycota</taxon>
        <taxon>Agaricomycotina</taxon>
        <taxon>Agaricomycetes</taxon>
        <taxon>Cantharellales</taxon>
        <taxon>Ceratobasidiaceae</taxon>
        <taxon>Rhizoctonia</taxon>
    </lineage>
</organism>
<comment type="caution">
    <text evidence="14">The sequence shown here is derived from an EMBL/GenBank/DDBJ whole genome shotgun (WGS) entry which is preliminary data.</text>
</comment>
<comment type="catalytic activity">
    <reaction evidence="10">
        <text>ATP + H2O = ADP + phosphate + H(+)</text>
        <dbReference type="Rhea" id="RHEA:13065"/>
        <dbReference type="ChEBI" id="CHEBI:15377"/>
        <dbReference type="ChEBI" id="CHEBI:15378"/>
        <dbReference type="ChEBI" id="CHEBI:30616"/>
        <dbReference type="ChEBI" id="CHEBI:43474"/>
        <dbReference type="ChEBI" id="CHEBI:456216"/>
        <dbReference type="EC" id="5.6.2.4"/>
    </reaction>
</comment>
<evidence type="ECO:0000256" key="8">
    <source>
        <dbReference type="ARBA" id="ARBA00034617"/>
    </source>
</evidence>
<proteinExistence type="inferred from homology"/>
<feature type="compositionally biased region" description="Basic and acidic residues" evidence="11">
    <location>
        <begin position="70"/>
        <end position="81"/>
    </location>
</feature>
<dbReference type="PROSITE" id="PS51192">
    <property type="entry name" value="HELICASE_ATP_BIND_1"/>
    <property type="match status" value="1"/>
</dbReference>
<dbReference type="SUPFAM" id="SSF52540">
    <property type="entry name" value="P-loop containing nucleoside triphosphate hydrolases"/>
    <property type="match status" value="1"/>
</dbReference>
<keyword evidence="2" id="KW-0547">Nucleotide-binding</keyword>
<evidence type="ECO:0000256" key="7">
    <source>
        <dbReference type="ARBA" id="ARBA00023254"/>
    </source>
</evidence>
<dbReference type="SUPFAM" id="SSF158702">
    <property type="entry name" value="Sec63 N-terminal domain-like"/>
    <property type="match status" value="1"/>
</dbReference>